<dbReference type="InterPro" id="IPR027417">
    <property type="entry name" value="P-loop_NTPase"/>
</dbReference>
<dbReference type="KEGG" id="nall:PP769_11145"/>
<accession>A0AA96GCK9</accession>
<dbReference type="SUPFAM" id="SSF52540">
    <property type="entry name" value="P-loop containing nucleoside triphosphate hydrolases"/>
    <property type="match status" value="1"/>
</dbReference>
<protein>
    <submittedName>
        <fullName evidence="3">AAA family ATPase</fullName>
    </submittedName>
</protein>
<evidence type="ECO:0000259" key="2">
    <source>
        <dbReference type="SMART" id="SM00382"/>
    </source>
</evidence>
<gene>
    <name evidence="3" type="ORF">PP769_11145</name>
</gene>
<proteinExistence type="predicted"/>
<dbReference type="EMBL" id="CP116967">
    <property type="protein sequence ID" value="WNM56538.1"/>
    <property type="molecule type" value="Genomic_DNA"/>
</dbReference>
<name>A0AA96GCK9_9BACT</name>
<feature type="domain" description="AAA+ ATPase" evidence="2">
    <location>
        <begin position="169"/>
        <end position="366"/>
    </location>
</feature>
<dbReference type="Gene3D" id="3.40.50.300">
    <property type="entry name" value="P-loop containing nucleotide triphosphate hydrolases"/>
    <property type="match status" value="1"/>
</dbReference>
<evidence type="ECO:0000313" key="3">
    <source>
        <dbReference type="EMBL" id="WNM56538.1"/>
    </source>
</evidence>
<evidence type="ECO:0000256" key="1">
    <source>
        <dbReference type="SAM" id="MobiDB-lite"/>
    </source>
</evidence>
<dbReference type="AlphaFoldDB" id="A0AA96GCK9"/>
<keyword evidence="4" id="KW-1185">Reference proteome</keyword>
<organism evidence="3 4">
    <name type="scientific">Candidatus Nitrospira allomarina</name>
    <dbReference type="NCBI Taxonomy" id="3020900"/>
    <lineage>
        <taxon>Bacteria</taxon>
        <taxon>Pseudomonadati</taxon>
        <taxon>Nitrospirota</taxon>
        <taxon>Nitrospiria</taxon>
        <taxon>Nitrospirales</taxon>
        <taxon>Nitrospiraceae</taxon>
        <taxon>Nitrospira</taxon>
    </lineage>
</organism>
<sequence length="456" mass="50924">MSSAATMTSHGNATTQPHSARSLTAPTTIEETGLPEELLVQLLVRTLYTQGELTERSAGEIMKLPYGVMRELFILIQREKLCEVKGHGESLGVLLRYVLTEAGRQRATAFMDLCRYVGPAPVPLNQYINMIKSQPVNSLTIDRRTVTAATEHLVLTPGTVDQLGEAVNSGWAIFLYGPPGNGKTVLAEAIGKMLEAVGGGEVYIPYAMEVDGQIIQVFDPITHVKVDAPQEAARSLIEAKVEKDTRWVLCKRPIEFAGGELTMATLDLSFNASAKYYKAPPHIKANGGVFLIDDFGRQLVRPRDLLNRWIVPLEKRVDYLTLHTGKVFQIPFDTIVLFATNLEPAKLADEAFLRRIRNKIYIADPTPERFTQIFEEVCKKKGVPYDPEAVQYLLDGVYVKYQLNMRSCHPRDLIEQIVSIAKFNGVPPTLSKTFIDRACHTYFFVEAAEYDQNTSQ</sequence>
<dbReference type="SMART" id="SM00382">
    <property type="entry name" value="AAA"/>
    <property type="match status" value="1"/>
</dbReference>
<dbReference type="Proteomes" id="UP001302719">
    <property type="component" value="Chromosome"/>
</dbReference>
<dbReference type="InterPro" id="IPR003593">
    <property type="entry name" value="AAA+_ATPase"/>
</dbReference>
<feature type="region of interest" description="Disordered" evidence="1">
    <location>
        <begin position="1"/>
        <end position="23"/>
    </location>
</feature>
<evidence type="ECO:0000313" key="4">
    <source>
        <dbReference type="Proteomes" id="UP001302719"/>
    </source>
</evidence>
<dbReference type="RefSeq" id="WP_312640130.1">
    <property type="nucleotide sequence ID" value="NZ_CP116967.1"/>
</dbReference>
<reference evidence="3 4" key="1">
    <citation type="submission" date="2023-01" db="EMBL/GenBank/DDBJ databases">
        <title>Cultivation and genomic characterization of new, ubiquitous marine nitrite-oxidizing bacteria from the Nitrospirales.</title>
        <authorList>
            <person name="Mueller A.J."/>
            <person name="Daebeler A."/>
            <person name="Herbold C.W."/>
            <person name="Kirkegaard R.H."/>
            <person name="Daims H."/>
        </authorList>
    </citation>
    <scope>NUCLEOTIDE SEQUENCE [LARGE SCALE GENOMIC DNA]</scope>
    <source>
        <strain evidence="3 4">VA</strain>
    </source>
</reference>